<gene>
    <name evidence="1" type="ORF">AVEN_272221_1</name>
</gene>
<accession>A0A4Y2KLI8</accession>
<reference evidence="1 2" key="1">
    <citation type="journal article" date="2019" name="Sci. Rep.">
        <title>Orb-weaving spider Araneus ventricosus genome elucidates the spidroin gene catalogue.</title>
        <authorList>
            <person name="Kono N."/>
            <person name="Nakamura H."/>
            <person name="Ohtoshi R."/>
            <person name="Moran D.A.P."/>
            <person name="Shinohara A."/>
            <person name="Yoshida Y."/>
            <person name="Fujiwara M."/>
            <person name="Mori M."/>
            <person name="Tomita M."/>
            <person name="Arakawa K."/>
        </authorList>
    </citation>
    <scope>NUCLEOTIDE SEQUENCE [LARGE SCALE GENOMIC DNA]</scope>
</reference>
<proteinExistence type="predicted"/>
<sequence length="53" mass="5596">GVLLEGPCPPFEILSSRLRSGGCIVDGGDGRAHSFHGQSGYLRNHNFYPGGLP</sequence>
<feature type="non-terminal residue" evidence="1">
    <location>
        <position position="1"/>
    </location>
</feature>
<evidence type="ECO:0000313" key="2">
    <source>
        <dbReference type="Proteomes" id="UP000499080"/>
    </source>
</evidence>
<organism evidence="1 2">
    <name type="scientific">Araneus ventricosus</name>
    <name type="common">Orbweaver spider</name>
    <name type="synonym">Epeira ventricosa</name>
    <dbReference type="NCBI Taxonomy" id="182803"/>
    <lineage>
        <taxon>Eukaryota</taxon>
        <taxon>Metazoa</taxon>
        <taxon>Ecdysozoa</taxon>
        <taxon>Arthropoda</taxon>
        <taxon>Chelicerata</taxon>
        <taxon>Arachnida</taxon>
        <taxon>Araneae</taxon>
        <taxon>Araneomorphae</taxon>
        <taxon>Entelegynae</taxon>
        <taxon>Araneoidea</taxon>
        <taxon>Araneidae</taxon>
        <taxon>Araneus</taxon>
    </lineage>
</organism>
<protein>
    <submittedName>
        <fullName evidence="1">Uncharacterized protein</fullName>
    </submittedName>
</protein>
<evidence type="ECO:0000313" key="1">
    <source>
        <dbReference type="EMBL" id="GBN02606.1"/>
    </source>
</evidence>
<dbReference type="EMBL" id="BGPR01272640">
    <property type="protein sequence ID" value="GBN02606.1"/>
    <property type="molecule type" value="Genomic_DNA"/>
</dbReference>
<dbReference type="Proteomes" id="UP000499080">
    <property type="component" value="Unassembled WGS sequence"/>
</dbReference>
<dbReference type="AlphaFoldDB" id="A0A4Y2KLI8"/>
<comment type="caution">
    <text evidence="1">The sequence shown here is derived from an EMBL/GenBank/DDBJ whole genome shotgun (WGS) entry which is preliminary data.</text>
</comment>
<name>A0A4Y2KLI8_ARAVE</name>
<keyword evidence="2" id="KW-1185">Reference proteome</keyword>